<dbReference type="InterPro" id="IPR014721">
    <property type="entry name" value="Ribsml_uS5_D2-typ_fold_subgr"/>
</dbReference>
<dbReference type="Gene3D" id="3.30.230.10">
    <property type="match status" value="1"/>
</dbReference>
<dbReference type="GO" id="GO:0005524">
    <property type="term" value="F:ATP binding"/>
    <property type="evidence" value="ECO:0007669"/>
    <property type="project" value="UniProtKB-UniRule"/>
</dbReference>
<evidence type="ECO:0000259" key="18">
    <source>
        <dbReference type="PROSITE" id="PS50880"/>
    </source>
</evidence>
<dbReference type="InterPro" id="IPR013506">
    <property type="entry name" value="Topo_IIA_bsu_dom2"/>
</dbReference>
<gene>
    <name evidence="20" type="ORF">LRAMOSA05882</name>
</gene>
<comment type="catalytic activity">
    <reaction evidence="1 15 16">
        <text>ATP-dependent breakage, passage and rejoining of double-stranded DNA.</text>
        <dbReference type="EC" id="5.6.2.2"/>
    </reaction>
</comment>
<dbReference type="InterPro" id="IPR036890">
    <property type="entry name" value="HATPase_C_sf"/>
</dbReference>
<evidence type="ECO:0000256" key="7">
    <source>
        <dbReference type="ARBA" id="ARBA00022723"/>
    </source>
</evidence>
<keyword evidence="8 16" id="KW-0547">Nucleotide-binding</keyword>
<dbReference type="GO" id="GO:0006265">
    <property type="term" value="P:DNA topological change"/>
    <property type="evidence" value="ECO:0007669"/>
    <property type="project" value="UniProtKB-UniRule"/>
</dbReference>
<dbReference type="InterPro" id="IPR050634">
    <property type="entry name" value="DNA_Topoisomerase_II"/>
</dbReference>
<dbReference type="CDD" id="cd03481">
    <property type="entry name" value="TopoIIA_Trans_ScTopoIIA"/>
    <property type="match status" value="1"/>
</dbReference>
<dbReference type="InterPro" id="IPR001241">
    <property type="entry name" value="Topo_IIA"/>
</dbReference>
<name>A0A077X364_9FUNG</name>
<keyword evidence="10" id="KW-0460">Magnesium</keyword>
<dbReference type="Gene3D" id="3.40.50.670">
    <property type="match status" value="1"/>
</dbReference>
<dbReference type="CDD" id="cd16930">
    <property type="entry name" value="HATPase_TopII-like"/>
    <property type="match status" value="1"/>
</dbReference>
<dbReference type="FunFam" id="3.90.199.10:FF:000002">
    <property type="entry name" value="DNA topoisomerase 2"/>
    <property type="match status" value="1"/>
</dbReference>
<dbReference type="PRINTS" id="PR00418">
    <property type="entry name" value="TPI2FAMILY"/>
</dbReference>
<dbReference type="SUPFAM" id="SSF56719">
    <property type="entry name" value="Type II DNA topoisomerase"/>
    <property type="match status" value="1"/>
</dbReference>
<evidence type="ECO:0000256" key="17">
    <source>
        <dbReference type="SAM" id="MobiDB-lite"/>
    </source>
</evidence>
<dbReference type="PANTHER" id="PTHR10169">
    <property type="entry name" value="DNA TOPOISOMERASE/GYRASE"/>
    <property type="match status" value="1"/>
</dbReference>
<dbReference type="InterPro" id="IPR013760">
    <property type="entry name" value="Topo_IIA-like_dom_sf"/>
</dbReference>
<keyword evidence="13 15" id="KW-0413">Isomerase</keyword>
<accession>A0A077X364</accession>
<feature type="compositionally biased region" description="Low complexity" evidence="17">
    <location>
        <begin position="39"/>
        <end position="69"/>
    </location>
</feature>
<evidence type="ECO:0000256" key="5">
    <source>
        <dbReference type="ARBA" id="ARBA00012895"/>
    </source>
</evidence>
<evidence type="ECO:0000256" key="1">
    <source>
        <dbReference type="ARBA" id="ARBA00000185"/>
    </source>
</evidence>
<dbReference type="SMART" id="SM00434">
    <property type="entry name" value="TOP4c"/>
    <property type="match status" value="1"/>
</dbReference>
<dbReference type="PRINTS" id="PR01158">
    <property type="entry name" value="TOPISMRASEII"/>
</dbReference>
<dbReference type="FunFam" id="3.30.230.10:FF:000008">
    <property type="entry name" value="DNA topoisomerase 2"/>
    <property type="match status" value="1"/>
</dbReference>
<dbReference type="PROSITE" id="PS50880">
    <property type="entry name" value="TOPRIM"/>
    <property type="match status" value="1"/>
</dbReference>
<keyword evidence="7" id="KW-0479">Metal-binding</keyword>
<dbReference type="Gene3D" id="3.90.199.10">
    <property type="entry name" value="Topoisomerase II, domain 5"/>
    <property type="match status" value="1"/>
</dbReference>
<dbReference type="Gene3D" id="3.30.1360.40">
    <property type="match status" value="1"/>
</dbReference>
<dbReference type="FunFam" id="3.40.50.670:FF:000001">
    <property type="entry name" value="DNA topoisomerase 2"/>
    <property type="match status" value="2"/>
</dbReference>
<keyword evidence="12 15" id="KW-0238">DNA-binding</keyword>
<feature type="domain" description="Topo IIA-type catalytic" evidence="19">
    <location>
        <begin position="802"/>
        <end position="1250"/>
    </location>
</feature>
<dbReference type="EC" id="5.6.2.2" evidence="5 16"/>
<feature type="region of interest" description="Disordered" evidence="17">
    <location>
        <begin position="1272"/>
        <end position="1300"/>
    </location>
</feature>
<dbReference type="GO" id="GO:0000712">
    <property type="term" value="P:resolution of meiotic recombination intermediates"/>
    <property type="evidence" value="ECO:0007669"/>
    <property type="project" value="TreeGrafter"/>
</dbReference>
<evidence type="ECO:0000256" key="15">
    <source>
        <dbReference type="PROSITE-ProRule" id="PRU01384"/>
    </source>
</evidence>
<dbReference type="Gene3D" id="1.10.268.10">
    <property type="entry name" value="Topoisomerase, domain 3"/>
    <property type="match status" value="1"/>
</dbReference>
<dbReference type="InterPro" id="IPR018522">
    <property type="entry name" value="TopoIIA_CS"/>
</dbReference>
<evidence type="ECO:0000256" key="12">
    <source>
        <dbReference type="ARBA" id="ARBA00023125"/>
    </source>
</evidence>
<feature type="domain" description="Toprim" evidence="18">
    <location>
        <begin position="554"/>
        <end position="668"/>
    </location>
</feature>
<evidence type="ECO:0000256" key="8">
    <source>
        <dbReference type="ARBA" id="ARBA00022741"/>
    </source>
</evidence>
<dbReference type="PROSITE" id="PS52040">
    <property type="entry name" value="TOPO_IIA"/>
    <property type="match status" value="1"/>
</dbReference>
<dbReference type="FunFam" id="3.30.565.10:FF:000004">
    <property type="entry name" value="DNA topoisomerase 2"/>
    <property type="match status" value="1"/>
</dbReference>
<dbReference type="InterPro" id="IPR031660">
    <property type="entry name" value="TOPRIM_C"/>
</dbReference>
<evidence type="ECO:0000256" key="14">
    <source>
        <dbReference type="ARBA" id="ARBA00053943"/>
    </source>
</evidence>
<dbReference type="OrthoDB" id="276498at2759"/>
<dbReference type="InterPro" id="IPR020568">
    <property type="entry name" value="Ribosomal_Su5_D2-typ_SF"/>
</dbReference>
<dbReference type="Gene3D" id="3.30.1490.30">
    <property type="match status" value="1"/>
</dbReference>
<dbReference type="InterPro" id="IPR002205">
    <property type="entry name" value="Topo_IIA_dom_A"/>
</dbReference>
<proteinExistence type="inferred from homology"/>
<evidence type="ECO:0000256" key="9">
    <source>
        <dbReference type="ARBA" id="ARBA00022840"/>
    </source>
</evidence>
<dbReference type="GO" id="GO:0046872">
    <property type="term" value="F:metal ion binding"/>
    <property type="evidence" value="ECO:0007669"/>
    <property type="project" value="UniProtKB-KW"/>
</dbReference>
<evidence type="ECO:0000256" key="3">
    <source>
        <dbReference type="ARBA" id="ARBA00001946"/>
    </source>
</evidence>
<evidence type="ECO:0000256" key="16">
    <source>
        <dbReference type="RuleBase" id="RU362094"/>
    </source>
</evidence>
<dbReference type="SUPFAM" id="SSF54211">
    <property type="entry name" value="Ribosomal protein S5 domain 2-like"/>
    <property type="match status" value="1"/>
</dbReference>
<evidence type="ECO:0000259" key="19">
    <source>
        <dbReference type="PROSITE" id="PS52040"/>
    </source>
</evidence>
<evidence type="ECO:0000313" key="20">
    <source>
        <dbReference type="EMBL" id="CDS13708.1"/>
    </source>
</evidence>
<comment type="cofactor">
    <cofactor evidence="2">
        <name>Ca(2+)</name>
        <dbReference type="ChEBI" id="CHEBI:29108"/>
    </cofactor>
</comment>
<dbReference type="Gene3D" id="3.30.565.10">
    <property type="entry name" value="Histidine kinase-like ATPase, C-terminal domain"/>
    <property type="match status" value="1"/>
</dbReference>
<feature type="compositionally biased region" description="Acidic residues" evidence="17">
    <location>
        <begin position="1"/>
        <end position="31"/>
    </location>
</feature>
<dbReference type="Pfam" id="PF01751">
    <property type="entry name" value="Toprim"/>
    <property type="match status" value="1"/>
</dbReference>
<dbReference type="InterPro" id="IPR001154">
    <property type="entry name" value="TopoII_euk"/>
</dbReference>
<comment type="cofactor">
    <cofactor evidence="3">
        <name>Mg(2+)</name>
        <dbReference type="ChEBI" id="CHEBI:18420"/>
    </cofactor>
</comment>
<dbReference type="CDD" id="cd03365">
    <property type="entry name" value="TOPRIM_TopoIIA"/>
    <property type="match status" value="1"/>
</dbReference>
<reference evidence="20" key="1">
    <citation type="journal article" date="2014" name="Genome Announc.">
        <title>De novo whole-genome sequence and genome annotation of Lichtheimia ramosa.</title>
        <authorList>
            <person name="Linde J."/>
            <person name="Schwartze V."/>
            <person name="Binder U."/>
            <person name="Lass-Florl C."/>
            <person name="Voigt K."/>
            <person name="Horn F."/>
        </authorList>
    </citation>
    <scope>NUCLEOTIDE SEQUENCE</scope>
    <source>
        <strain evidence="20">JMRC FSU:6197</strain>
    </source>
</reference>
<dbReference type="FunFam" id="3.30.1490.30:FF:000001">
    <property type="entry name" value="DNA topoisomerase 2"/>
    <property type="match status" value="1"/>
</dbReference>
<sequence length="1300" mass="147780">MTISDDDFASDNDFIESDAESDYAPDEEEEESPRKKTKTTSAPKKAAKPKAPAAAKKTPAASKSKANSKGIDVLMKEAAAKAKDTDKEGDVIMKESTPAASDENRSPASTSSSKPKGDYEERTIEEIYKKKTQLEHILLRPDTYVGSIELEEQEMWVYDSDEDLIKRRKIKYVPGLYKIVDEILVNAADNKIRDPSMTTIKVLIDRESNLISVYNNGRGIPVTVHKEEGVYVPELIFGHLLTSSNYDDNQKKVTGGRNGYGAKLCNIFSTEFIVETADKERELKYRQTFNDNMSKKGKPRVTANKRGEEFTRISFKPDLAKFKLTEMDEDFEALIKKRVYDLAGCVQGVSVYLNGTKIPIKSFPKYAELYTKVLDTKQADNKKAIVHDTATESSDRWQVSFSVSDGQFNQISFVNSICTAKGGVHVNHVVDQIVKAIMPAVQKGCGSKNIKPFQVKNHICIFINCLIENPSFDSQTKENMTLRASAFGSSYKPSEAFIKNVTKSGIIDNIIKSFRTREEEQMAKQDRGQMSRRLKIPKLEDANLAGLRPHNKNCTLILTEGDSAKALVLSGLSVVGRDLYGVFPLRGKLLNVRDANNQQIMANQEISNIKQIIGLKHGKKYTSVDELRYGKLMIMTDQDHDGSHIKGLIINFIDEMFPSLLDIPGFLLEFITPIIKCKHKRTKEEIPFFTIPEYEAWALENNRNNEWEPKYFKGLGTSDRSDARKYFSNLDLHRKEFQTIDQDDRQLIEMAFSKKKIPQRKEWLTGYSPDIYIDHSVNKIKISDFVNRELMLFSMADNIRSIPSMVDGLKPGQRKVLFGTMRRPKNTEVKVAQLANHVAGVTKYHHGEASVAATIINMAQDFVGSNNINLLVPAGQFGTRHEGGKAAASPRYLFTRLSKITRHIFHPDDDDILDYLIEENKSIEPNWYMPVIPMVLVNGADGIGTGWSTSIPNYSPKDIVDNLLRMMDGEEPVPMKPWFRGFKGAIEPTETAGKFSCNGIANVQEDSTIKVTELPVRLWTDTFRDNLETMRDPKDGKKPEINILDYSNNSTDCAIEFTVQIDEKNLNKAEDIGILKALKIQSSISTTNIVCFDKDGRLKRYSSAEDVMREFYPLRLEYYSKRKDYMIRVLEDQFMRLDNKARFMELVIEKKLHYINRPEEDVIADFEKHGLKRIYPFKKRNVLATEDDDEEAQPNEQQGGAEGYDYLFSISVRGFTMKKVEELKRQREEKLKEVETIKATDPKDFWRKDLKVVLERWEEILKEDEEIAKAATPLASATTRKRKRAPAKPKAKKAVAKTED</sequence>
<dbReference type="GO" id="GO:0000819">
    <property type="term" value="P:sister chromatid segregation"/>
    <property type="evidence" value="ECO:0007669"/>
    <property type="project" value="TreeGrafter"/>
</dbReference>
<feature type="region of interest" description="Disordered" evidence="17">
    <location>
        <begin position="96"/>
        <end position="121"/>
    </location>
</feature>
<comment type="subunit">
    <text evidence="16">Homodimer.</text>
</comment>
<feature type="active site" description="O-(5'-phospho-DNA)-tyrosine intermediate" evidence="15">
    <location>
        <position position="892"/>
    </location>
</feature>
<dbReference type="GO" id="GO:0003918">
    <property type="term" value="F:DNA topoisomerase type II (double strand cut, ATP-hydrolyzing) activity"/>
    <property type="evidence" value="ECO:0007669"/>
    <property type="project" value="UniProtKB-UniRule"/>
</dbReference>
<dbReference type="SUPFAM" id="SSF55874">
    <property type="entry name" value="ATPase domain of HSP90 chaperone/DNA topoisomerase II/histidine kinase"/>
    <property type="match status" value="1"/>
</dbReference>
<dbReference type="Pfam" id="PF02518">
    <property type="entry name" value="HATPase_c"/>
    <property type="match status" value="1"/>
</dbReference>
<dbReference type="PANTHER" id="PTHR10169:SF38">
    <property type="entry name" value="DNA TOPOISOMERASE 2"/>
    <property type="match status" value="1"/>
</dbReference>
<dbReference type="InterPro" id="IPR013757">
    <property type="entry name" value="Topo_IIA_A_a_sf"/>
</dbReference>
<dbReference type="GO" id="GO:0003677">
    <property type="term" value="F:DNA binding"/>
    <property type="evidence" value="ECO:0007669"/>
    <property type="project" value="UniProtKB-UniRule"/>
</dbReference>
<dbReference type="InterPro" id="IPR003594">
    <property type="entry name" value="HATPase_dom"/>
</dbReference>
<protein>
    <recommendedName>
        <fullName evidence="6 16">DNA topoisomerase 2</fullName>
        <ecNumber evidence="5 16">5.6.2.2</ecNumber>
    </recommendedName>
</protein>
<dbReference type="Pfam" id="PF00521">
    <property type="entry name" value="DNA_topoisoIV"/>
    <property type="match status" value="1"/>
</dbReference>
<evidence type="ECO:0000256" key="4">
    <source>
        <dbReference type="ARBA" id="ARBA00011080"/>
    </source>
</evidence>
<dbReference type="InterPro" id="IPR034157">
    <property type="entry name" value="TOPRIM_TopoII"/>
</dbReference>
<dbReference type="InterPro" id="IPR013758">
    <property type="entry name" value="Topo_IIA_A/C_ab"/>
</dbReference>
<dbReference type="GO" id="GO:0005634">
    <property type="term" value="C:nucleus"/>
    <property type="evidence" value="ECO:0007669"/>
    <property type="project" value="TreeGrafter"/>
</dbReference>
<dbReference type="InterPro" id="IPR013759">
    <property type="entry name" value="Topo_IIA_B_C"/>
</dbReference>
<dbReference type="InterPro" id="IPR006171">
    <property type="entry name" value="TOPRIM_dom"/>
</dbReference>
<evidence type="ECO:0000256" key="2">
    <source>
        <dbReference type="ARBA" id="ARBA00001913"/>
    </source>
</evidence>
<keyword evidence="11 15" id="KW-0799">Topoisomerase</keyword>
<dbReference type="PROSITE" id="PS00177">
    <property type="entry name" value="TOPOISOMERASE_II"/>
    <property type="match status" value="1"/>
</dbReference>
<comment type="similarity">
    <text evidence="4 16">Belongs to the type II topoisomerase family.</text>
</comment>
<evidence type="ECO:0000256" key="11">
    <source>
        <dbReference type="ARBA" id="ARBA00023029"/>
    </source>
</evidence>
<keyword evidence="9 16" id="KW-0067">ATP-binding</keyword>
<evidence type="ECO:0000256" key="6">
    <source>
        <dbReference type="ARBA" id="ARBA00019635"/>
    </source>
</evidence>
<dbReference type="SMART" id="SM00433">
    <property type="entry name" value="TOP2c"/>
    <property type="match status" value="1"/>
</dbReference>
<dbReference type="Pfam" id="PF16898">
    <property type="entry name" value="TOPRIM_C"/>
    <property type="match status" value="1"/>
</dbReference>
<evidence type="ECO:0000256" key="10">
    <source>
        <dbReference type="ARBA" id="ARBA00022842"/>
    </source>
</evidence>
<dbReference type="EMBL" id="LK023385">
    <property type="protein sequence ID" value="CDS13708.1"/>
    <property type="molecule type" value="Genomic_DNA"/>
</dbReference>
<dbReference type="Pfam" id="PF00204">
    <property type="entry name" value="DNA_gyraseB"/>
    <property type="match status" value="1"/>
</dbReference>
<evidence type="ECO:0000256" key="13">
    <source>
        <dbReference type="ARBA" id="ARBA00023235"/>
    </source>
</evidence>
<feature type="compositionally biased region" description="Basic residues" evidence="17">
    <location>
        <begin position="1279"/>
        <end position="1300"/>
    </location>
</feature>
<organism evidence="20">
    <name type="scientific">Lichtheimia ramosa</name>
    <dbReference type="NCBI Taxonomy" id="688394"/>
    <lineage>
        <taxon>Eukaryota</taxon>
        <taxon>Fungi</taxon>
        <taxon>Fungi incertae sedis</taxon>
        <taxon>Mucoromycota</taxon>
        <taxon>Mucoromycotina</taxon>
        <taxon>Mucoromycetes</taxon>
        <taxon>Mucorales</taxon>
        <taxon>Lichtheimiaceae</taxon>
        <taxon>Lichtheimia</taxon>
    </lineage>
</organism>
<comment type="function">
    <text evidence="14 16">Control of topological states of DNA by transient breakage and subsequent rejoining of DNA strands. Topoisomerase II makes double-strand breaks.</text>
</comment>
<feature type="region of interest" description="Disordered" evidence="17">
    <location>
        <begin position="1"/>
        <end position="70"/>
    </location>
</feature>